<reference evidence="2" key="1">
    <citation type="journal article" date="2023" name="Mol. Ecol. Resour.">
        <title>Chromosome-level genome assembly of a triploid poplar Populus alba 'Berolinensis'.</title>
        <authorList>
            <person name="Chen S."/>
            <person name="Yu Y."/>
            <person name="Wang X."/>
            <person name="Wang S."/>
            <person name="Zhang T."/>
            <person name="Zhou Y."/>
            <person name="He R."/>
            <person name="Meng N."/>
            <person name="Wang Y."/>
            <person name="Liu W."/>
            <person name="Liu Z."/>
            <person name="Liu J."/>
            <person name="Guo Q."/>
            <person name="Huang H."/>
            <person name="Sederoff R.R."/>
            <person name="Wang G."/>
            <person name="Qu G."/>
            <person name="Chen S."/>
        </authorList>
    </citation>
    <scope>NUCLEOTIDE SEQUENCE</scope>
    <source>
        <strain evidence="2">SC-2020</strain>
    </source>
</reference>
<evidence type="ECO:0000313" key="2">
    <source>
        <dbReference type="EMBL" id="KAJ6959525.1"/>
    </source>
</evidence>
<accession>A0AAD6LFC6</accession>
<name>A0AAD6LFC6_9ROSI</name>
<evidence type="ECO:0000313" key="3">
    <source>
        <dbReference type="Proteomes" id="UP001164929"/>
    </source>
</evidence>
<feature type="region of interest" description="Disordered" evidence="1">
    <location>
        <begin position="171"/>
        <end position="190"/>
    </location>
</feature>
<dbReference type="Proteomes" id="UP001164929">
    <property type="component" value="Chromosome 17"/>
</dbReference>
<evidence type="ECO:0000256" key="1">
    <source>
        <dbReference type="SAM" id="MobiDB-lite"/>
    </source>
</evidence>
<dbReference type="EMBL" id="JAQIZT010000017">
    <property type="protein sequence ID" value="KAJ6959525.1"/>
    <property type="molecule type" value="Genomic_DNA"/>
</dbReference>
<keyword evidence="3" id="KW-1185">Reference proteome</keyword>
<sequence length="190" mass="21615">MEDIAYLPFFLITQGVRSELEDIAPTAAHLDDEPESSSHIAPPLLYRRCMQPCHPHDRRLSLMSIFTLQLRKIPSCLIIIFPLLELPVLTVCSLAEMRLHCILHNRKIQVEASHKDISMGKENPGKNRSLSNNLGDTDVDLSRCGTLMWDDGSAATCFCIKYRENMEKIKPEANDENGDKYPGQFKQFQN</sequence>
<comment type="caution">
    <text evidence="2">The sequence shown here is derived from an EMBL/GenBank/DDBJ whole genome shotgun (WGS) entry which is preliminary data.</text>
</comment>
<organism evidence="2 3">
    <name type="scientific">Populus alba x Populus x berolinensis</name>
    <dbReference type="NCBI Taxonomy" id="444605"/>
    <lineage>
        <taxon>Eukaryota</taxon>
        <taxon>Viridiplantae</taxon>
        <taxon>Streptophyta</taxon>
        <taxon>Embryophyta</taxon>
        <taxon>Tracheophyta</taxon>
        <taxon>Spermatophyta</taxon>
        <taxon>Magnoliopsida</taxon>
        <taxon>eudicotyledons</taxon>
        <taxon>Gunneridae</taxon>
        <taxon>Pentapetalae</taxon>
        <taxon>rosids</taxon>
        <taxon>fabids</taxon>
        <taxon>Malpighiales</taxon>
        <taxon>Salicaceae</taxon>
        <taxon>Saliceae</taxon>
        <taxon>Populus</taxon>
    </lineage>
</organism>
<dbReference type="AlphaFoldDB" id="A0AAD6LFC6"/>
<protein>
    <submittedName>
        <fullName evidence="2">Uncharacterized protein</fullName>
    </submittedName>
</protein>
<proteinExistence type="predicted"/>
<gene>
    <name evidence="2" type="ORF">NC653_037768</name>
</gene>